<name>A0A1F5E3F3_9BACT</name>
<protein>
    <recommendedName>
        <fullName evidence="6">Baseplate protein J-like domain-containing protein</fullName>
    </recommendedName>
</protein>
<feature type="transmembrane region" description="Helical" evidence="3">
    <location>
        <begin position="397"/>
        <end position="418"/>
    </location>
</feature>
<evidence type="ECO:0008006" key="6">
    <source>
        <dbReference type="Google" id="ProtNLM"/>
    </source>
</evidence>
<evidence type="ECO:0000256" key="2">
    <source>
        <dbReference type="SAM" id="MobiDB-lite"/>
    </source>
</evidence>
<sequence>MALNNFFAKLASGENQPKETFFALEISQDHVKSAVWVVEEGKTQVLKVGTIEEWQENEEESFLKSADETISSASEGIIPEPKGILFGLPEDWVENESIAAERKHLLRHICDKLDLKPLGFVVTLEALIQYFKAQQGTPLNAILIRFTETDLLVSLVKMGKTMGTETVGKTEDLVADVKEGLARFNEDSLPPRMILYDGLTDFEEPKQQLLSFDWQKELPFLHFPKIESLSRETSVRAVAIAGGGEVARSLGLEVLETSVNETEELSKKIEKKEPGKPEEEPLATQLPPPTEIATVEKKEPSLPSAEAFGFVENQDILQVNKEELEKEAVETEDRKQIRQLADGGQKTEGEKREWRIKGEVEDMAAPATAEKLDKKEELEPVIIPESKESHQALRNHWLFLQSLTGKLAILPSFVGHFLGSRRFRLPLPNFLGKIGFIILIFIFLMLGGFAFYWYAPRAEVVIYTTPQVLEKELTIHADTKVKDFDINQAVMPATTQTIDNDGKLTESATGKKLVGDKAKGSLTISNKTDSTKTFTKGTILVGPNNLSFELTDDVKIASRSSTITSDGEKITYGKGQVNVVASDIGPEYNLSGGTEFSFKDYGTSKYSAKTDSGLSGGSSREIRAVSENDQKNLLQKLTDQLKADAQNKLQTQAGQDKIVLESGMSVETVKKSFDKKVGDESDQETLSLSLRLTALTLSRNDLNTFLLKALSGSLTNDFQLKTEDIKTDIQDVTVDQEKATIKLVARAKLLPVYDLEAVRDNLVGKYPPLVQSYLATLPNFAKADIKIVPKLPGKLGTLPRLKDKITIKVETQE</sequence>
<organism evidence="4 5">
    <name type="scientific">Candidatus Beckwithbacteria bacterium RBG_13_42_9</name>
    <dbReference type="NCBI Taxonomy" id="1797457"/>
    <lineage>
        <taxon>Bacteria</taxon>
        <taxon>Candidatus Beckwithiibacteriota</taxon>
    </lineage>
</organism>
<evidence type="ECO:0000256" key="3">
    <source>
        <dbReference type="SAM" id="Phobius"/>
    </source>
</evidence>
<feature type="transmembrane region" description="Helical" evidence="3">
    <location>
        <begin position="430"/>
        <end position="455"/>
    </location>
</feature>
<evidence type="ECO:0000313" key="5">
    <source>
        <dbReference type="Proteomes" id="UP000177006"/>
    </source>
</evidence>
<feature type="region of interest" description="Disordered" evidence="2">
    <location>
        <begin position="263"/>
        <end position="286"/>
    </location>
</feature>
<dbReference type="EMBL" id="MEZK01000030">
    <property type="protein sequence ID" value="OGD61888.1"/>
    <property type="molecule type" value="Genomic_DNA"/>
</dbReference>
<accession>A0A1F5E3F3</accession>
<feature type="coiled-coil region" evidence="1">
    <location>
        <begin position="314"/>
        <end position="341"/>
    </location>
</feature>
<proteinExistence type="predicted"/>
<gene>
    <name evidence="4" type="ORF">A2160_00815</name>
</gene>
<keyword evidence="3" id="KW-1133">Transmembrane helix</keyword>
<feature type="compositionally biased region" description="Basic and acidic residues" evidence="2">
    <location>
        <begin position="264"/>
        <end position="279"/>
    </location>
</feature>
<reference evidence="4 5" key="1">
    <citation type="journal article" date="2016" name="Nat. Commun.">
        <title>Thousands of microbial genomes shed light on interconnected biogeochemical processes in an aquifer system.</title>
        <authorList>
            <person name="Anantharaman K."/>
            <person name="Brown C.T."/>
            <person name="Hug L.A."/>
            <person name="Sharon I."/>
            <person name="Castelle C.J."/>
            <person name="Probst A.J."/>
            <person name="Thomas B.C."/>
            <person name="Singh A."/>
            <person name="Wilkins M.J."/>
            <person name="Karaoz U."/>
            <person name="Brodie E.L."/>
            <person name="Williams K.H."/>
            <person name="Hubbard S.S."/>
            <person name="Banfield J.F."/>
        </authorList>
    </citation>
    <scope>NUCLEOTIDE SEQUENCE [LARGE SCALE GENOMIC DNA]</scope>
</reference>
<keyword evidence="3" id="KW-0812">Transmembrane</keyword>
<dbReference type="STRING" id="1797457.A2160_00815"/>
<evidence type="ECO:0000256" key="1">
    <source>
        <dbReference type="SAM" id="Coils"/>
    </source>
</evidence>
<dbReference type="Proteomes" id="UP000177006">
    <property type="component" value="Unassembled WGS sequence"/>
</dbReference>
<keyword evidence="3" id="KW-0472">Membrane</keyword>
<comment type="caution">
    <text evidence="4">The sequence shown here is derived from an EMBL/GenBank/DDBJ whole genome shotgun (WGS) entry which is preliminary data.</text>
</comment>
<evidence type="ECO:0000313" key="4">
    <source>
        <dbReference type="EMBL" id="OGD61888.1"/>
    </source>
</evidence>
<dbReference type="AlphaFoldDB" id="A0A1F5E3F3"/>
<keyword evidence="1" id="KW-0175">Coiled coil</keyword>